<feature type="transmembrane region" description="Helical" evidence="1">
    <location>
        <begin position="112"/>
        <end position="131"/>
    </location>
</feature>
<dbReference type="AlphaFoldDB" id="A0A2S6F1K2"/>
<evidence type="ECO:0000313" key="2">
    <source>
        <dbReference type="EMBL" id="PPK31314.1"/>
    </source>
</evidence>
<dbReference type="Gene3D" id="3.40.50.12580">
    <property type="match status" value="1"/>
</dbReference>
<accession>A0A2S6F1K2</accession>
<dbReference type="OrthoDB" id="6770241at2"/>
<name>A0A2S6F1K2_LEGPN</name>
<dbReference type="InterPro" id="IPR043148">
    <property type="entry name" value="TagF_C"/>
</dbReference>
<keyword evidence="1" id="KW-0472">Membrane</keyword>
<evidence type="ECO:0000313" key="3">
    <source>
        <dbReference type="Proteomes" id="UP000239239"/>
    </source>
</evidence>
<sequence length="564" mass="64989">MITNMKSILFVINEAGEFVELSKIALAIQQQGYDINFLFVSSSYINLENDCKFCEVNGFTFYYPFKSFNKLRAQKIEKEFDFVSTRNHPIENQLGNGYIPYSFLLKSKRKSYFFICPILFLISFVGIFAAITKFLCKITKKIISITINTVLKFFEKLFRKKTFNNSSQILLGWYSAKSRGIKNFYYAYRVFKCNSFDLLIFGQEFPGSVNSLLIKACNNKNIPTLIIPFAVGTTKEIVESLYDKDIFDVSSSITNYLASILYPNWINFYKGKKMLRLTGKQIFFLELMGLAPEHPWLPNNSFVTKIAVESEKMFSYYQSMKFPVHQLSLTGSLSDDILVEATTNGQEIKKKICQKMNLDPEKPILLCAWPTDQFGSRFVSLEFKNYEQLCRAWAKCLKEIEREGKYSVIIRPHPVTNKEILGKILGQCDLKQFISYDDTIQLITCCDLFVACVSSTLRWAIAKGIPAINYDCYQYGYTDFDAKGVFNVNDFKSFSAILEELTRDRQKYEGAKQNQQECASEWGILDGNSQKRIVNLINKLVQSESVIDIENKNYDLNILKNSDV</sequence>
<comment type="caution">
    <text evidence="2">The sequence shown here is derived from an EMBL/GenBank/DDBJ whole genome shotgun (WGS) entry which is preliminary data.</text>
</comment>
<dbReference type="EMBL" id="PQWY01000010">
    <property type="protein sequence ID" value="PPK31314.1"/>
    <property type="molecule type" value="Genomic_DNA"/>
</dbReference>
<keyword evidence="1" id="KW-0812">Transmembrane</keyword>
<gene>
    <name evidence="2" type="ORF">C3928_04570</name>
</gene>
<keyword evidence="1" id="KW-1133">Transmembrane helix</keyword>
<organism evidence="2 3">
    <name type="scientific">Legionella pneumophila</name>
    <dbReference type="NCBI Taxonomy" id="446"/>
    <lineage>
        <taxon>Bacteria</taxon>
        <taxon>Pseudomonadati</taxon>
        <taxon>Pseudomonadota</taxon>
        <taxon>Gammaproteobacteria</taxon>
        <taxon>Legionellales</taxon>
        <taxon>Legionellaceae</taxon>
        <taxon>Legionella</taxon>
    </lineage>
</organism>
<evidence type="ECO:0000256" key="1">
    <source>
        <dbReference type="SAM" id="Phobius"/>
    </source>
</evidence>
<dbReference type="SUPFAM" id="SSF53756">
    <property type="entry name" value="UDP-Glycosyltransferase/glycogen phosphorylase"/>
    <property type="match status" value="1"/>
</dbReference>
<dbReference type="Proteomes" id="UP000239239">
    <property type="component" value="Unassembled WGS sequence"/>
</dbReference>
<reference evidence="2 3" key="1">
    <citation type="submission" date="2018-02" db="EMBL/GenBank/DDBJ databases">
        <title>Draft genome sequences of four Legionella pneumophila clinical strains isolated in Ontario.</title>
        <authorList>
            <person name="Fortuna A."/>
            <person name="Ramnarine R."/>
            <person name="Li A."/>
            <person name="Frantz C."/>
            <person name="Mallo G."/>
        </authorList>
    </citation>
    <scope>NUCLEOTIDE SEQUENCE [LARGE SCALE GENOMIC DNA]</scope>
    <source>
        <strain evidence="2 3">LG61</strain>
    </source>
</reference>
<proteinExistence type="predicted"/>
<protein>
    <submittedName>
        <fullName evidence="2">Uncharacterized protein</fullName>
    </submittedName>
</protein>